<gene>
    <name evidence="2" type="ORF">D3876_08830</name>
</gene>
<evidence type="ECO:0000256" key="1">
    <source>
        <dbReference type="SAM" id="MobiDB-lite"/>
    </source>
</evidence>
<dbReference type="Gene3D" id="3.10.450.50">
    <property type="match status" value="1"/>
</dbReference>
<evidence type="ECO:0000313" key="3">
    <source>
        <dbReference type="Proteomes" id="UP000286100"/>
    </source>
</evidence>
<comment type="caution">
    <text evidence="2">The sequence shown here is derived from an EMBL/GenBank/DDBJ whole genome shotgun (WGS) entry which is preliminary data.</text>
</comment>
<dbReference type="AlphaFoldDB" id="A0A418WJY9"/>
<dbReference type="EMBL" id="QYUM01000003">
    <property type="protein sequence ID" value="RJF90351.1"/>
    <property type="molecule type" value="Genomic_DNA"/>
</dbReference>
<reference evidence="2 3" key="1">
    <citation type="submission" date="2018-09" db="EMBL/GenBank/DDBJ databases">
        <authorList>
            <person name="Zhu H."/>
        </authorList>
    </citation>
    <scope>NUCLEOTIDE SEQUENCE [LARGE SCALE GENOMIC DNA]</scope>
    <source>
        <strain evidence="2 3">K2R01-6</strain>
    </source>
</reference>
<accession>A0A418WJY9</accession>
<protein>
    <recommendedName>
        <fullName evidence="4">Nucleic acid-binding protein</fullName>
    </recommendedName>
</protein>
<organism evidence="2 3">
    <name type="scientific">Sphingomonas cavernae</name>
    <dbReference type="NCBI Taxonomy" id="2320861"/>
    <lineage>
        <taxon>Bacteria</taxon>
        <taxon>Pseudomonadati</taxon>
        <taxon>Pseudomonadota</taxon>
        <taxon>Alphaproteobacteria</taxon>
        <taxon>Sphingomonadales</taxon>
        <taxon>Sphingomonadaceae</taxon>
        <taxon>Sphingomonas</taxon>
    </lineage>
</organism>
<evidence type="ECO:0000313" key="2">
    <source>
        <dbReference type="EMBL" id="RJF90351.1"/>
    </source>
</evidence>
<evidence type="ECO:0008006" key="4">
    <source>
        <dbReference type="Google" id="ProtNLM"/>
    </source>
</evidence>
<dbReference type="Proteomes" id="UP000286100">
    <property type="component" value="Unassembled WGS sequence"/>
</dbReference>
<feature type="region of interest" description="Disordered" evidence="1">
    <location>
        <begin position="1"/>
        <end position="22"/>
    </location>
</feature>
<name>A0A418WJY9_9SPHN</name>
<dbReference type="InterPro" id="IPR004027">
    <property type="entry name" value="SEC_C_motif"/>
</dbReference>
<sequence>MSTHSPTSPAFEVTSKRRKGFPSETRVKRGLRFVRGGEVELVEKLGRKDPCPCGSGRRFQQLLHVIGPVSTAPGGVIIGAEARTALMRAGMVRPGAVPPRFTIVRRRLIGPPPKRIFRCADDVFHPSCATALHPDGAVGPRATPPSMTRAA</sequence>
<dbReference type="OrthoDB" id="1551443at2"/>
<dbReference type="Pfam" id="PF02810">
    <property type="entry name" value="SEC-C"/>
    <property type="match status" value="1"/>
</dbReference>
<proteinExistence type="predicted"/>
<keyword evidence="3" id="KW-1185">Reference proteome</keyword>